<dbReference type="PANTHER" id="PTHR42760:SF133">
    <property type="entry name" value="3-OXOACYL-[ACYL-CARRIER-PROTEIN] REDUCTASE"/>
    <property type="match status" value="1"/>
</dbReference>
<protein>
    <submittedName>
        <fullName evidence="5">3-hydroxyacyl-CoA dehydrogenase</fullName>
    </submittedName>
</protein>
<dbReference type="GeneID" id="303486395"/>
<dbReference type="InterPro" id="IPR036291">
    <property type="entry name" value="NAD(P)-bd_dom_sf"/>
</dbReference>
<keyword evidence="6" id="KW-1185">Reference proteome</keyword>
<dbReference type="InterPro" id="IPR020904">
    <property type="entry name" value="Sc_DH/Rdtase_CS"/>
</dbReference>
<dbReference type="InterPro" id="IPR057326">
    <property type="entry name" value="KR_dom"/>
</dbReference>
<dbReference type="SMART" id="SM00822">
    <property type="entry name" value="PKS_KR"/>
    <property type="match status" value="1"/>
</dbReference>
<evidence type="ECO:0000256" key="1">
    <source>
        <dbReference type="ARBA" id="ARBA00006484"/>
    </source>
</evidence>
<dbReference type="SUPFAM" id="SSF51735">
    <property type="entry name" value="NAD(P)-binding Rossmann-fold domains"/>
    <property type="match status" value="1"/>
</dbReference>
<organism evidence="5 6">
    <name type="scientific">Blastomonas fulva</name>
    <dbReference type="NCBI Taxonomy" id="1550728"/>
    <lineage>
        <taxon>Bacteria</taxon>
        <taxon>Pseudomonadati</taxon>
        <taxon>Pseudomonadota</taxon>
        <taxon>Alphaproteobacteria</taxon>
        <taxon>Sphingomonadales</taxon>
        <taxon>Sphingomonadaceae</taxon>
        <taxon>Blastomonas</taxon>
    </lineage>
</organism>
<dbReference type="RefSeq" id="WP_117352552.1">
    <property type="nucleotide sequence ID" value="NZ_CP020083.1"/>
</dbReference>
<comment type="similarity">
    <text evidence="1 3">Belongs to the short-chain dehydrogenases/reductases (SDR) family.</text>
</comment>
<proteinExistence type="inferred from homology"/>
<dbReference type="InterPro" id="IPR002347">
    <property type="entry name" value="SDR_fam"/>
</dbReference>
<sequence>MRLEGLHAVVTGGGSGIGAAIAQALAREGARLTLVGRRREALDAIAATLPGACIAQADVTDRAAVDAAFASARAAHGPIAILVNNAGIAPSAPFAKVTAEAWRQTMAVNLDALFHCCQAALPDLIAAPSGRIVTVASTAGVKGYGYTAPYVASKHGAIGLMRALATEFAHTGLTANAVCPGFTDTDIVGDAIANIQAKTGRSADEARAQLTRFNPQGRLIDPAEVAEAALWLCLPASRSVTGQAIMVAGGEVM</sequence>
<reference evidence="5 6" key="1">
    <citation type="submission" date="2017-03" db="EMBL/GenBank/DDBJ databases">
        <title>Complete genome sequence of Blastomonas fulva degrading microcsystin LR.</title>
        <authorList>
            <person name="Lee H.-g."/>
            <person name="Jin L."/>
            <person name="oh H.-M."/>
        </authorList>
    </citation>
    <scope>NUCLEOTIDE SEQUENCE [LARGE SCALE GENOMIC DNA]</scope>
    <source>
        <strain evidence="5 6">T2</strain>
    </source>
</reference>
<evidence type="ECO:0000313" key="5">
    <source>
        <dbReference type="EMBL" id="ASR52181.1"/>
    </source>
</evidence>
<dbReference type="EMBL" id="CP020083">
    <property type="protein sequence ID" value="ASR52181.1"/>
    <property type="molecule type" value="Genomic_DNA"/>
</dbReference>
<dbReference type="Proteomes" id="UP000258016">
    <property type="component" value="Chromosome"/>
</dbReference>
<dbReference type="Gene3D" id="3.40.50.720">
    <property type="entry name" value="NAD(P)-binding Rossmann-like Domain"/>
    <property type="match status" value="1"/>
</dbReference>
<dbReference type="Pfam" id="PF00106">
    <property type="entry name" value="adh_short"/>
    <property type="match status" value="1"/>
</dbReference>
<feature type="domain" description="Ketoreductase" evidence="4">
    <location>
        <begin position="8"/>
        <end position="185"/>
    </location>
</feature>
<evidence type="ECO:0000313" key="6">
    <source>
        <dbReference type="Proteomes" id="UP000258016"/>
    </source>
</evidence>
<dbReference type="PRINTS" id="PR00080">
    <property type="entry name" value="SDRFAMILY"/>
</dbReference>
<dbReference type="CDD" id="cd05233">
    <property type="entry name" value="SDR_c"/>
    <property type="match status" value="1"/>
</dbReference>
<evidence type="ECO:0000256" key="2">
    <source>
        <dbReference type="ARBA" id="ARBA00023002"/>
    </source>
</evidence>
<evidence type="ECO:0000259" key="4">
    <source>
        <dbReference type="SMART" id="SM00822"/>
    </source>
</evidence>
<accession>A0ABN5B7H7</accession>
<name>A0ABN5B7H7_9SPHN</name>
<keyword evidence="2" id="KW-0560">Oxidoreductase</keyword>
<dbReference type="PROSITE" id="PS00061">
    <property type="entry name" value="ADH_SHORT"/>
    <property type="match status" value="1"/>
</dbReference>
<gene>
    <name evidence="5" type="ORF">B5J99_12510</name>
</gene>
<dbReference type="PANTHER" id="PTHR42760">
    <property type="entry name" value="SHORT-CHAIN DEHYDROGENASES/REDUCTASES FAMILY MEMBER"/>
    <property type="match status" value="1"/>
</dbReference>
<evidence type="ECO:0000256" key="3">
    <source>
        <dbReference type="RuleBase" id="RU000363"/>
    </source>
</evidence>
<dbReference type="PRINTS" id="PR00081">
    <property type="entry name" value="GDHRDH"/>
</dbReference>